<proteinExistence type="predicted"/>
<accession>A0A316KWB1</accession>
<dbReference type="AlphaFoldDB" id="A0A316KWB1"/>
<evidence type="ECO:0000313" key="2">
    <source>
        <dbReference type="Proteomes" id="UP000245762"/>
    </source>
</evidence>
<dbReference type="Proteomes" id="UP000245762">
    <property type="component" value="Unassembled WGS sequence"/>
</dbReference>
<dbReference type="EMBL" id="QGEG01000003">
    <property type="protein sequence ID" value="PWL37831.1"/>
    <property type="molecule type" value="Genomic_DNA"/>
</dbReference>
<organism evidence="1 2">
    <name type="scientific">Flagellimonas aquimarina</name>
    <dbReference type="NCBI Taxonomy" id="2201895"/>
    <lineage>
        <taxon>Bacteria</taxon>
        <taxon>Pseudomonadati</taxon>
        <taxon>Bacteroidota</taxon>
        <taxon>Flavobacteriia</taxon>
        <taxon>Flavobacteriales</taxon>
        <taxon>Flavobacteriaceae</taxon>
        <taxon>Flagellimonas</taxon>
    </lineage>
</organism>
<comment type="caution">
    <text evidence="1">The sequence shown here is derived from an EMBL/GenBank/DDBJ whole genome shotgun (WGS) entry which is preliminary data.</text>
</comment>
<gene>
    <name evidence="1" type="ORF">DKG77_13760</name>
</gene>
<keyword evidence="2" id="KW-1185">Reference proteome</keyword>
<protein>
    <submittedName>
        <fullName evidence="1">Uncharacterized protein</fullName>
    </submittedName>
</protein>
<evidence type="ECO:0000313" key="1">
    <source>
        <dbReference type="EMBL" id="PWL37831.1"/>
    </source>
</evidence>
<name>A0A316KWB1_9FLAO</name>
<sequence length="213" mass="25239">MTAQENKKSFNLKKGQVLDIIFLNQNPNKDDLLQEYFKLVFPVAQKNGYNPQPGFGVEKYTQGNYHPQSMVFGYWNSFDSRSKFLSEIKTSLPDFHKRRRDLWSTFALTYWELKKDLSFEINLNKYNVVTAYWANESSSFLKFKNNWNNKAKQHGAVIKVELVNGASPFGYYYNPDYLIINEWENEASFKKFYETNLKMDHYGVKHVNQFILK</sequence>
<reference evidence="1 2" key="1">
    <citation type="submission" date="2018-05" db="EMBL/GenBank/DDBJ databases">
        <title>Complete genome sequence of Flagellimonas aquimarina ECD12 isolated from seaweed Ecklonia cava.</title>
        <authorList>
            <person name="Choi S."/>
            <person name="Seong C."/>
        </authorList>
    </citation>
    <scope>NUCLEOTIDE SEQUENCE [LARGE SCALE GENOMIC DNA]</scope>
    <source>
        <strain evidence="1 2">ECD12</strain>
    </source>
</reference>